<protein>
    <submittedName>
        <fullName evidence="1">Uncharacterized protein</fullName>
    </submittedName>
</protein>
<sequence>MIWLEIRSRSIEHTKIFRSYSARYIDTKEPDIRCGTKRHAFEEKRRDEGIRAVKDLTATQKWVGSTSELLSLSHNTDVE</sequence>
<dbReference type="Proteomes" id="UP000299102">
    <property type="component" value="Unassembled WGS sequence"/>
</dbReference>
<dbReference type="EMBL" id="BGZK01001255">
    <property type="protein sequence ID" value="GBP75624.1"/>
    <property type="molecule type" value="Genomic_DNA"/>
</dbReference>
<evidence type="ECO:0000313" key="1">
    <source>
        <dbReference type="EMBL" id="GBP75624.1"/>
    </source>
</evidence>
<organism evidence="1 2">
    <name type="scientific">Eumeta variegata</name>
    <name type="common">Bagworm moth</name>
    <name type="synonym">Eumeta japonica</name>
    <dbReference type="NCBI Taxonomy" id="151549"/>
    <lineage>
        <taxon>Eukaryota</taxon>
        <taxon>Metazoa</taxon>
        <taxon>Ecdysozoa</taxon>
        <taxon>Arthropoda</taxon>
        <taxon>Hexapoda</taxon>
        <taxon>Insecta</taxon>
        <taxon>Pterygota</taxon>
        <taxon>Neoptera</taxon>
        <taxon>Endopterygota</taxon>
        <taxon>Lepidoptera</taxon>
        <taxon>Glossata</taxon>
        <taxon>Ditrysia</taxon>
        <taxon>Tineoidea</taxon>
        <taxon>Psychidae</taxon>
        <taxon>Oiketicinae</taxon>
        <taxon>Eumeta</taxon>
    </lineage>
</organism>
<reference evidence="1 2" key="1">
    <citation type="journal article" date="2019" name="Commun. Biol.">
        <title>The bagworm genome reveals a unique fibroin gene that provides high tensile strength.</title>
        <authorList>
            <person name="Kono N."/>
            <person name="Nakamura H."/>
            <person name="Ohtoshi R."/>
            <person name="Tomita M."/>
            <person name="Numata K."/>
            <person name="Arakawa K."/>
        </authorList>
    </citation>
    <scope>NUCLEOTIDE SEQUENCE [LARGE SCALE GENOMIC DNA]</scope>
</reference>
<gene>
    <name evidence="1" type="ORF">EVAR_99224_1</name>
</gene>
<proteinExistence type="predicted"/>
<name>A0A4C1YKV6_EUMVA</name>
<comment type="caution">
    <text evidence="1">The sequence shown here is derived from an EMBL/GenBank/DDBJ whole genome shotgun (WGS) entry which is preliminary data.</text>
</comment>
<evidence type="ECO:0000313" key="2">
    <source>
        <dbReference type="Proteomes" id="UP000299102"/>
    </source>
</evidence>
<keyword evidence="2" id="KW-1185">Reference proteome</keyword>
<dbReference type="AlphaFoldDB" id="A0A4C1YKV6"/>
<accession>A0A4C1YKV6</accession>